<dbReference type="EC" id="3.6.4.-" evidence="7"/>
<dbReference type="InterPro" id="IPR027417">
    <property type="entry name" value="P-loop_NTPase"/>
</dbReference>
<dbReference type="GO" id="GO:0016787">
    <property type="term" value="F:hydrolase activity"/>
    <property type="evidence" value="ECO:0007669"/>
    <property type="project" value="UniProtKB-KW"/>
</dbReference>
<evidence type="ECO:0000259" key="4">
    <source>
        <dbReference type="PROSITE" id="PS50966"/>
    </source>
</evidence>
<dbReference type="AlphaFoldDB" id="A0A517XLB3"/>
<feature type="region of interest" description="Disordered" evidence="3">
    <location>
        <begin position="661"/>
        <end position="691"/>
    </location>
</feature>
<keyword evidence="2" id="KW-0479">Metal-binding</keyword>
<dbReference type="Pfam" id="PF00176">
    <property type="entry name" value="SNF2-rel_dom"/>
    <property type="match status" value="1"/>
</dbReference>
<dbReference type="InterPro" id="IPR000330">
    <property type="entry name" value="SNF2_N"/>
</dbReference>
<dbReference type="CDD" id="cd18793">
    <property type="entry name" value="SF2_C_SNF"/>
    <property type="match status" value="1"/>
</dbReference>
<organism evidence="7 8">
    <name type="scientific">Urbifossiella limnaea</name>
    <dbReference type="NCBI Taxonomy" id="2528023"/>
    <lineage>
        <taxon>Bacteria</taxon>
        <taxon>Pseudomonadati</taxon>
        <taxon>Planctomycetota</taxon>
        <taxon>Planctomycetia</taxon>
        <taxon>Gemmatales</taxon>
        <taxon>Gemmataceae</taxon>
        <taxon>Urbifossiella</taxon>
    </lineage>
</organism>
<reference evidence="7 8" key="1">
    <citation type="submission" date="2019-02" db="EMBL/GenBank/DDBJ databases">
        <title>Deep-cultivation of Planctomycetes and their phenomic and genomic characterization uncovers novel biology.</title>
        <authorList>
            <person name="Wiegand S."/>
            <person name="Jogler M."/>
            <person name="Boedeker C."/>
            <person name="Pinto D."/>
            <person name="Vollmers J."/>
            <person name="Rivas-Marin E."/>
            <person name="Kohn T."/>
            <person name="Peeters S.H."/>
            <person name="Heuer A."/>
            <person name="Rast P."/>
            <person name="Oberbeckmann S."/>
            <person name="Bunk B."/>
            <person name="Jeske O."/>
            <person name="Meyerdierks A."/>
            <person name="Storesund J.E."/>
            <person name="Kallscheuer N."/>
            <person name="Luecker S."/>
            <person name="Lage O.M."/>
            <person name="Pohl T."/>
            <person name="Merkel B.J."/>
            <person name="Hornburger P."/>
            <person name="Mueller R.-W."/>
            <person name="Bruemmer F."/>
            <person name="Labrenz M."/>
            <person name="Spormann A.M."/>
            <person name="Op den Camp H."/>
            <person name="Overmann J."/>
            <person name="Amann R."/>
            <person name="Jetten M.S.M."/>
            <person name="Mascher T."/>
            <person name="Medema M.H."/>
            <person name="Devos D.P."/>
            <person name="Kaster A.-K."/>
            <person name="Ovreas L."/>
            <person name="Rohde M."/>
            <person name="Galperin M.Y."/>
            <person name="Jogler C."/>
        </authorList>
    </citation>
    <scope>NUCLEOTIDE SEQUENCE [LARGE SCALE GENOMIC DNA]</scope>
    <source>
        <strain evidence="7 8">ETA_A1</strain>
    </source>
</reference>
<dbReference type="Pfam" id="PF00271">
    <property type="entry name" value="Helicase_C"/>
    <property type="match status" value="1"/>
</dbReference>
<dbReference type="Gene3D" id="3.40.50.300">
    <property type="entry name" value="P-loop containing nucleotide triphosphate hydrolases"/>
    <property type="match status" value="1"/>
</dbReference>
<dbReference type="RefSeq" id="WP_145233480.1">
    <property type="nucleotide sequence ID" value="NZ_CP036273.1"/>
</dbReference>
<keyword evidence="1 7" id="KW-0378">Hydrolase</keyword>
<keyword evidence="2" id="KW-0863">Zinc-finger</keyword>
<evidence type="ECO:0000313" key="7">
    <source>
        <dbReference type="EMBL" id="QDU18301.1"/>
    </source>
</evidence>
<accession>A0A517XLB3</accession>
<name>A0A517XLB3_9BACT</name>
<dbReference type="OrthoDB" id="9814088at2"/>
<dbReference type="InterPro" id="IPR038718">
    <property type="entry name" value="SNF2-like_sf"/>
</dbReference>
<dbReference type="PROSITE" id="PS50966">
    <property type="entry name" value="ZF_SWIM"/>
    <property type="match status" value="1"/>
</dbReference>
<dbReference type="PANTHER" id="PTHR10799">
    <property type="entry name" value="SNF2/RAD54 HELICASE FAMILY"/>
    <property type="match status" value="1"/>
</dbReference>
<gene>
    <name evidence="7" type="primary">rapA_1</name>
    <name evidence="7" type="ORF">ETAA1_01860</name>
</gene>
<dbReference type="InterPro" id="IPR001650">
    <property type="entry name" value="Helicase_C-like"/>
</dbReference>
<evidence type="ECO:0000313" key="8">
    <source>
        <dbReference type="Proteomes" id="UP000319576"/>
    </source>
</evidence>
<protein>
    <submittedName>
        <fullName evidence="7">RNA polymerase-associated protein RapA</fullName>
        <ecNumber evidence="7">3.6.4.-</ecNumber>
    </submittedName>
</protein>
<feature type="compositionally biased region" description="Pro residues" evidence="3">
    <location>
        <begin position="674"/>
        <end position="691"/>
    </location>
</feature>
<dbReference type="InterPro" id="IPR014001">
    <property type="entry name" value="Helicase_ATP-bd"/>
</dbReference>
<feature type="domain" description="Helicase C-terminal" evidence="6">
    <location>
        <begin position="487"/>
        <end position="642"/>
    </location>
</feature>
<feature type="domain" description="Helicase ATP-binding" evidence="5">
    <location>
        <begin position="209"/>
        <end position="367"/>
    </location>
</feature>
<dbReference type="InterPro" id="IPR007527">
    <property type="entry name" value="Znf_SWIM"/>
</dbReference>
<dbReference type="Gene3D" id="3.40.50.10810">
    <property type="entry name" value="Tandem AAA-ATPase domain"/>
    <property type="match status" value="1"/>
</dbReference>
<dbReference type="EMBL" id="CP036273">
    <property type="protein sequence ID" value="QDU18301.1"/>
    <property type="molecule type" value="Genomic_DNA"/>
</dbReference>
<dbReference type="GO" id="GO:0005524">
    <property type="term" value="F:ATP binding"/>
    <property type="evidence" value="ECO:0007669"/>
    <property type="project" value="InterPro"/>
</dbReference>
<dbReference type="CDD" id="cd17919">
    <property type="entry name" value="DEXHc_Snf"/>
    <property type="match status" value="1"/>
</dbReference>
<evidence type="ECO:0000259" key="5">
    <source>
        <dbReference type="PROSITE" id="PS51192"/>
    </source>
</evidence>
<dbReference type="SMART" id="SM00490">
    <property type="entry name" value="HELICc"/>
    <property type="match status" value="1"/>
</dbReference>
<keyword evidence="2" id="KW-0862">Zinc</keyword>
<sequence>MLREEQIDLRRQRARATKFAIENLGKNRVFSDFRVTNPDSGGRYEVTVRGFETGDNTCTCPDYKANTLGTCKHIEAVLDDLRDELPPHLQKKKAAVQRPEVYLHYGEQLRLGLHLPPRHSDKLARLAQAYFDDKFLWSGRGKFPDLIRDIEAVPEEVTVLSDALDFVDREVERADLLAREAEWLARLDAGTLDLNLLPVPLYDYQLRGALFLACRGRSILGDDMGLGKTVQTLAAVELLAQERGIRRVLVVAPASVKYQWETEIRRFTRRPVQVIDGLPDVRKEQYEQPTFYRLVNYEQVVRDREALNGWKPDVVVLDEAQRIKNWEAKTTREVKKLHSRYAFVLTGTPLENKLEELYSIVQFVDERRFGPAFAFLHEHRVVDADGNLTGYRNLDAIRDKLAPIFLRRTRAEVLTQLPERTDNTVFVELADEQRGPYEEQRAALARLLAKNYLTDLDRKRILACVVNLRTICDSTFLHDRATHISPKLDEFAELLPELVGGADAHKVVVFSQWETMIFEAARVLDRLGVGYAVLHGGLSGKDRKAALEKFLTDPACAAFLSTDAGGTGLNLQAADTVVNLELPWNPAVLEQRIARVHRMGQERPVRVVNFVTRGTIEERVLRTLEAKQSLFDGLFEGDADELAFAAGPGFLGALRKLTGEETGDGRQETAEPEPATPAPSPASPVSRPPTPDLWVAAAQLLEALAAAGPVPDAVRERVRAAAALVAERARG</sequence>
<dbReference type="GO" id="GO:0008270">
    <property type="term" value="F:zinc ion binding"/>
    <property type="evidence" value="ECO:0007669"/>
    <property type="project" value="UniProtKB-KW"/>
</dbReference>
<feature type="domain" description="SWIM-type" evidence="4">
    <location>
        <begin position="44"/>
        <end position="82"/>
    </location>
</feature>
<evidence type="ECO:0000256" key="2">
    <source>
        <dbReference type="PROSITE-ProRule" id="PRU00325"/>
    </source>
</evidence>
<evidence type="ECO:0000256" key="3">
    <source>
        <dbReference type="SAM" id="MobiDB-lite"/>
    </source>
</evidence>
<dbReference type="PROSITE" id="PS51192">
    <property type="entry name" value="HELICASE_ATP_BIND_1"/>
    <property type="match status" value="1"/>
</dbReference>
<dbReference type="SUPFAM" id="SSF52540">
    <property type="entry name" value="P-loop containing nucleoside triphosphate hydrolases"/>
    <property type="match status" value="2"/>
</dbReference>
<keyword evidence="8" id="KW-1185">Reference proteome</keyword>
<dbReference type="InterPro" id="IPR049730">
    <property type="entry name" value="SNF2/RAD54-like_C"/>
</dbReference>
<dbReference type="PROSITE" id="PS51194">
    <property type="entry name" value="HELICASE_CTER"/>
    <property type="match status" value="1"/>
</dbReference>
<dbReference type="SMART" id="SM00487">
    <property type="entry name" value="DEXDc"/>
    <property type="match status" value="1"/>
</dbReference>
<evidence type="ECO:0000259" key="6">
    <source>
        <dbReference type="PROSITE" id="PS51194"/>
    </source>
</evidence>
<evidence type="ECO:0000256" key="1">
    <source>
        <dbReference type="ARBA" id="ARBA00022801"/>
    </source>
</evidence>
<proteinExistence type="predicted"/>
<dbReference type="KEGG" id="uli:ETAA1_01860"/>
<dbReference type="Proteomes" id="UP000319576">
    <property type="component" value="Chromosome"/>
</dbReference>